<dbReference type="HOGENOM" id="CLU_046936_1_0_1"/>
<dbReference type="Proteomes" id="UP000009183">
    <property type="component" value="Chromosome 17"/>
</dbReference>
<keyword evidence="5" id="KW-1185">Reference proteome</keyword>
<evidence type="ECO:0000259" key="3">
    <source>
        <dbReference type="PROSITE" id="PS51774"/>
    </source>
</evidence>
<evidence type="ECO:0000313" key="4">
    <source>
        <dbReference type="EMBL" id="CCB58801.1"/>
    </source>
</evidence>
<dbReference type="OrthoDB" id="1911293at2759"/>
<dbReference type="eggNOG" id="ENOG502QUKM">
    <property type="taxonomic scope" value="Eukaryota"/>
</dbReference>
<dbReference type="PANTHER" id="PTHR32258">
    <property type="entry name" value="PROTEIN NETWORKED 4A"/>
    <property type="match status" value="1"/>
</dbReference>
<dbReference type="GO" id="GO:0003779">
    <property type="term" value="F:actin binding"/>
    <property type="evidence" value="ECO:0007669"/>
    <property type="project" value="InterPro"/>
</dbReference>
<dbReference type="AlphaFoldDB" id="F6HVT8"/>
<feature type="domain" description="NAB" evidence="3">
    <location>
        <begin position="112"/>
        <end position="203"/>
    </location>
</feature>
<dbReference type="PaxDb" id="29760-VIT_17s0053g00590.t01"/>
<dbReference type="ExpressionAtlas" id="F6HVT8">
    <property type="expression patterns" value="baseline and differential"/>
</dbReference>
<dbReference type="PROSITE" id="PS51774">
    <property type="entry name" value="NAB"/>
    <property type="match status" value="1"/>
</dbReference>
<comment type="similarity">
    <text evidence="2">Belongs to the NET family.</text>
</comment>
<dbReference type="InterPro" id="IPR051861">
    <property type="entry name" value="NET_actin-binding_domain"/>
</dbReference>
<evidence type="ECO:0000256" key="1">
    <source>
        <dbReference type="ARBA" id="ARBA00023054"/>
    </source>
</evidence>
<dbReference type="InParanoid" id="F6HVT8"/>
<reference evidence="5" key="1">
    <citation type="journal article" date="2007" name="Nature">
        <title>The grapevine genome sequence suggests ancestral hexaploidization in major angiosperm phyla.</title>
        <authorList>
            <consortium name="The French-Italian Public Consortium for Grapevine Genome Characterization."/>
            <person name="Jaillon O."/>
            <person name="Aury J.-M."/>
            <person name="Noel B."/>
            <person name="Policriti A."/>
            <person name="Clepet C."/>
            <person name="Casagrande A."/>
            <person name="Choisne N."/>
            <person name="Aubourg S."/>
            <person name="Vitulo N."/>
            <person name="Jubin C."/>
            <person name="Vezzi A."/>
            <person name="Legeai F."/>
            <person name="Hugueney P."/>
            <person name="Dasilva C."/>
            <person name="Horner D."/>
            <person name="Mica E."/>
            <person name="Jublot D."/>
            <person name="Poulain J."/>
            <person name="Bruyere C."/>
            <person name="Billault A."/>
            <person name="Segurens B."/>
            <person name="Gouyvenoux M."/>
            <person name="Ugarte E."/>
            <person name="Cattonaro F."/>
            <person name="Anthouard V."/>
            <person name="Vico V."/>
            <person name="Del Fabbro C."/>
            <person name="Alaux M."/>
            <person name="Di Gaspero G."/>
            <person name="Dumas V."/>
            <person name="Felice N."/>
            <person name="Paillard S."/>
            <person name="Juman I."/>
            <person name="Moroldo M."/>
            <person name="Scalabrin S."/>
            <person name="Canaguier A."/>
            <person name="Le Clainche I."/>
            <person name="Malacrida G."/>
            <person name="Durand E."/>
            <person name="Pesole G."/>
            <person name="Laucou V."/>
            <person name="Chatelet P."/>
            <person name="Merdinoglu D."/>
            <person name="Delledonne M."/>
            <person name="Pezzotti M."/>
            <person name="Lecharny A."/>
            <person name="Scarpelli C."/>
            <person name="Artiguenave F."/>
            <person name="Pe M.E."/>
            <person name="Valle G."/>
            <person name="Morgante M."/>
            <person name="Caboche M."/>
            <person name="Adam-Blondon A.-F."/>
            <person name="Weissenbach J."/>
            <person name="Quetier F."/>
            <person name="Wincker P."/>
        </authorList>
    </citation>
    <scope>NUCLEOTIDE SEQUENCE [LARGE SCALE GENOMIC DNA]</scope>
    <source>
        <strain evidence="5">cv. Pinot noir / PN40024</strain>
    </source>
</reference>
<dbReference type="EMBL" id="FN596258">
    <property type="protein sequence ID" value="CCB58801.1"/>
    <property type="molecule type" value="Genomic_DNA"/>
</dbReference>
<dbReference type="FunCoup" id="F6HVT8">
    <property type="interactions" value="174"/>
</dbReference>
<dbReference type="STRING" id="29760.F6HVT8"/>
<dbReference type="Pfam" id="PF07765">
    <property type="entry name" value="KIP1"/>
    <property type="match status" value="1"/>
</dbReference>
<keyword evidence="1" id="KW-0175">Coiled coil</keyword>
<sequence length="466" mass="53772">MSFKKDVTLGKTLAIIRHCVRAQSFDLKIKSRKRHSDSYVSYRNTPISNSSFRLLSDLLYTPPPFPTYTFSHSQFLHLSLYTLPHSLSLWSPPNFSAIIFWARVLEEMTTKEEKGTCNQSRRSCSSHPAWLLSTLAEMDERMKMLALNGNTKTKVEGGDATDTFAQRAESYYQKRPQLLALLQDLYNAYLTLADRYSQTQTLAKQYHHHHRRQSSNLSQIQALHLDGQEDTNSYDEEDDDIGAVSDVESSLSYQPQPPLPKHAKLDVEAMIAEIVMKNVECDILLDEVSMVERRFGESTRKIELQKSLLEVLESERMILLNENVRLGYKVSALIEENKGLASESLFMKRKAGELARCVLKMREDHRVCMLSRKIEDLQGQIYGLEKRNKEYYEQLMKRDQEVEQLFKSKDKKKKLGLEVCFQVHKLKMVENADVNVKGKDGGKVFKWWERVKNLDLFICGPNPGSI</sequence>
<name>F6HVT8_VITVI</name>
<gene>
    <name evidence="4" type="ordered locus">VIT_17s0053g00590</name>
</gene>
<accession>F6HVT8</accession>
<organism evidence="4 5">
    <name type="scientific">Vitis vinifera</name>
    <name type="common">Grape</name>
    <dbReference type="NCBI Taxonomy" id="29760"/>
    <lineage>
        <taxon>Eukaryota</taxon>
        <taxon>Viridiplantae</taxon>
        <taxon>Streptophyta</taxon>
        <taxon>Embryophyta</taxon>
        <taxon>Tracheophyta</taxon>
        <taxon>Spermatophyta</taxon>
        <taxon>Magnoliopsida</taxon>
        <taxon>eudicotyledons</taxon>
        <taxon>Gunneridae</taxon>
        <taxon>Pentapetalae</taxon>
        <taxon>rosids</taxon>
        <taxon>Vitales</taxon>
        <taxon>Vitaceae</taxon>
        <taxon>Viteae</taxon>
        <taxon>Vitis</taxon>
    </lineage>
</organism>
<evidence type="ECO:0000256" key="2">
    <source>
        <dbReference type="ARBA" id="ARBA00038006"/>
    </source>
</evidence>
<proteinExistence type="inferred from homology"/>
<dbReference type="InterPro" id="IPR011684">
    <property type="entry name" value="NAB"/>
</dbReference>
<evidence type="ECO:0000313" key="5">
    <source>
        <dbReference type="Proteomes" id="UP000009183"/>
    </source>
</evidence>
<dbReference type="PANTHER" id="PTHR32258:SF26">
    <property type="entry name" value="KINASE INTERACTING (KIP1-LIKE) FAMILY PROTEIN"/>
    <property type="match status" value="1"/>
</dbReference>
<protein>
    <recommendedName>
        <fullName evidence="3">NAB domain-containing protein</fullName>
    </recommendedName>
</protein>